<dbReference type="Proteomes" id="UP000234681">
    <property type="component" value="Chromosome 13"/>
</dbReference>
<reference evidence="1 2" key="1">
    <citation type="submission" date="2005-09" db="EMBL/GenBank/DDBJ databases">
        <authorList>
            <person name="Mural R.J."/>
            <person name="Li P.W."/>
            <person name="Adams M.D."/>
            <person name="Amanatides P.G."/>
            <person name="Baden-Tillson H."/>
            <person name="Barnstead M."/>
            <person name="Chin S.H."/>
            <person name="Dew I."/>
            <person name="Evans C.A."/>
            <person name="Ferriera S."/>
            <person name="Flanigan M."/>
            <person name="Fosler C."/>
            <person name="Glodek A."/>
            <person name="Gu Z."/>
            <person name="Holt R.A."/>
            <person name="Jennings D."/>
            <person name="Kraft C.L."/>
            <person name="Lu F."/>
            <person name="Nguyen T."/>
            <person name="Nusskern D.R."/>
            <person name="Pfannkoch C.M."/>
            <person name="Sitter C."/>
            <person name="Sutton G.G."/>
            <person name="Venter J.C."/>
            <person name="Wang Z."/>
            <person name="Woodage T."/>
            <person name="Zheng X.H."/>
            <person name="Zhong F."/>
        </authorList>
    </citation>
    <scope>NUCLEOTIDE SEQUENCE [LARGE SCALE GENOMIC DNA]</scope>
    <source>
        <strain>BN</strain>
        <strain evidence="2">Sprague-Dawley</strain>
    </source>
</reference>
<proteinExistence type="predicted"/>
<accession>A6KSZ5</accession>
<evidence type="ECO:0000313" key="1">
    <source>
        <dbReference type="EMBL" id="EDL75118.1"/>
    </source>
</evidence>
<protein>
    <submittedName>
        <fullName evidence="1">RCG59359</fullName>
    </submittedName>
</protein>
<gene>
    <name evidence="1" type="ORF">rCG_59359</name>
</gene>
<sequence length="26" mass="3106">MDVTRKLRSRRNLASLSQQMGQLRFI</sequence>
<name>A6KSZ5_RAT</name>
<dbReference type="AlphaFoldDB" id="A6KSZ5"/>
<organism evidence="1 2">
    <name type="scientific">Rattus norvegicus</name>
    <name type="common">Rat</name>
    <dbReference type="NCBI Taxonomy" id="10116"/>
    <lineage>
        <taxon>Eukaryota</taxon>
        <taxon>Metazoa</taxon>
        <taxon>Chordata</taxon>
        <taxon>Craniata</taxon>
        <taxon>Vertebrata</taxon>
        <taxon>Euteleostomi</taxon>
        <taxon>Mammalia</taxon>
        <taxon>Eutheria</taxon>
        <taxon>Euarchontoglires</taxon>
        <taxon>Glires</taxon>
        <taxon>Rodentia</taxon>
        <taxon>Myomorpha</taxon>
        <taxon>Muroidea</taxon>
        <taxon>Muridae</taxon>
        <taxon>Murinae</taxon>
        <taxon>Rattus</taxon>
    </lineage>
</organism>
<evidence type="ECO:0000313" key="2">
    <source>
        <dbReference type="Proteomes" id="UP000234681"/>
    </source>
</evidence>
<dbReference type="EMBL" id="CH474111">
    <property type="protein sequence ID" value="EDL75118.1"/>
    <property type="molecule type" value="Genomic_DNA"/>
</dbReference>